<accession>A0A381QMQ7</accession>
<dbReference type="EMBL" id="UINC01001370">
    <property type="protein sequence ID" value="SUZ78853.1"/>
    <property type="molecule type" value="Genomic_DNA"/>
</dbReference>
<organism evidence="1">
    <name type="scientific">marine metagenome</name>
    <dbReference type="NCBI Taxonomy" id="408172"/>
    <lineage>
        <taxon>unclassified sequences</taxon>
        <taxon>metagenomes</taxon>
        <taxon>ecological metagenomes</taxon>
    </lineage>
</organism>
<dbReference type="AlphaFoldDB" id="A0A381QMQ7"/>
<sequence>MKKNLLNILLICCIVFDASYADSKELIKQFSGSGTAITTEFEVRAPWILDWRVNSEYQQSMAIEISLIDSSTGFLSGLIIQTKYVGNGLKLFQEGGKYRFRISSTLANWYLKVEEITEAEIELYKP</sequence>
<protein>
    <submittedName>
        <fullName evidence="1">Uncharacterized protein</fullName>
    </submittedName>
</protein>
<gene>
    <name evidence="1" type="ORF">METZ01_LOCUS31707</name>
</gene>
<reference evidence="1" key="1">
    <citation type="submission" date="2018-05" db="EMBL/GenBank/DDBJ databases">
        <authorList>
            <person name="Lanie J.A."/>
            <person name="Ng W.-L."/>
            <person name="Kazmierczak K.M."/>
            <person name="Andrzejewski T.M."/>
            <person name="Davidsen T.M."/>
            <person name="Wayne K.J."/>
            <person name="Tettelin H."/>
            <person name="Glass J.I."/>
            <person name="Rusch D."/>
            <person name="Podicherti R."/>
            <person name="Tsui H.-C.T."/>
            <person name="Winkler M.E."/>
        </authorList>
    </citation>
    <scope>NUCLEOTIDE SEQUENCE</scope>
</reference>
<proteinExistence type="predicted"/>
<name>A0A381QMQ7_9ZZZZ</name>
<evidence type="ECO:0000313" key="1">
    <source>
        <dbReference type="EMBL" id="SUZ78853.1"/>
    </source>
</evidence>